<dbReference type="EMBL" id="CP014675">
    <property type="protein sequence ID" value="AOX18551.1"/>
    <property type="molecule type" value="Genomic_DNA"/>
</dbReference>
<gene>
    <name evidence="2" type="ORF">A0U89_14785</name>
</gene>
<dbReference type="AlphaFoldDB" id="A0A1D8UY76"/>
<dbReference type="KEGG" id="kba:A0U89_14785"/>
<evidence type="ECO:0000313" key="2">
    <source>
        <dbReference type="EMBL" id="AOX18551.1"/>
    </source>
</evidence>
<evidence type="ECO:0000313" key="3">
    <source>
        <dbReference type="Proteomes" id="UP000179145"/>
    </source>
</evidence>
<protein>
    <submittedName>
        <fullName evidence="2">Uncharacterized protein</fullName>
    </submittedName>
</protein>
<dbReference type="Proteomes" id="UP000179145">
    <property type="component" value="Plasmid pKB14400_1"/>
</dbReference>
<proteinExistence type="predicted"/>
<name>A0A1D8UY76_9PROT</name>
<sequence>MLDVRVDALRETSHRDAGLLSSARPLAACRQGDGVSNALRACCRSDMALFPSGLCSVFSPALGRSCDGRSEAAEGPSPFSISPTGGWAGTGQARRGTRRDRKGCAASRGPTA</sequence>
<feature type="region of interest" description="Disordered" evidence="1">
    <location>
        <begin position="67"/>
        <end position="112"/>
    </location>
</feature>
<reference evidence="2 3" key="1">
    <citation type="journal article" date="2016" name="Microb. Cell Fact.">
        <title>Dissection of exopolysaccharide biosynthesis in Kozakia baliensis.</title>
        <authorList>
            <person name="Brandt J.U."/>
            <person name="Jakob F."/>
            <person name="Behr J."/>
            <person name="Geissler A.J."/>
            <person name="Vogel R.F."/>
        </authorList>
    </citation>
    <scope>NUCLEOTIDE SEQUENCE [LARGE SCALE GENOMIC DNA]</scope>
    <source>
        <strain evidence="2 3">DSM 14400</strain>
        <plasmid evidence="3">Plasmid pkb14400_1</plasmid>
    </source>
</reference>
<accession>A0A1D8UY76</accession>
<evidence type="ECO:0000256" key="1">
    <source>
        <dbReference type="SAM" id="MobiDB-lite"/>
    </source>
</evidence>
<organism evidence="2 3">
    <name type="scientific">Kozakia baliensis</name>
    <dbReference type="NCBI Taxonomy" id="153496"/>
    <lineage>
        <taxon>Bacteria</taxon>
        <taxon>Pseudomonadati</taxon>
        <taxon>Pseudomonadota</taxon>
        <taxon>Alphaproteobacteria</taxon>
        <taxon>Acetobacterales</taxon>
        <taxon>Acetobacteraceae</taxon>
        <taxon>Kozakia</taxon>
    </lineage>
</organism>
<keyword evidence="2" id="KW-0614">Plasmid</keyword>
<geneLocation type="plasmid" evidence="3">
    <name>pkb14400_1</name>
</geneLocation>
<keyword evidence="3" id="KW-1185">Reference proteome</keyword>